<gene>
    <name evidence="1" type="ORF">IJ22_39860</name>
</gene>
<dbReference type="SUPFAM" id="SSF53756">
    <property type="entry name" value="UDP-Glycosyltransferase/glycogen phosphorylase"/>
    <property type="match status" value="1"/>
</dbReference>
<dbReference type="Proteomes" id="UP000061660">
    <property type="component" value="Chromosome"/>
</dbReference>
<reference evidence="1 2" key="2">
    <citation type="journal article" date="2016" name="Genome Announc.">
        <title>Complete Genome Sequences of Two Interactive Moderate Thermophiles, Paenibacillus napthalenovorans 32O-Y and Paenibacillus sp. 32O-W.</title>
        <authorList>
            <person name="Butler R.R.III."/>
            <person name="Wang J."/>
            <person name="Stark B.C."/>
            <person name="Pombert J.F."/>
        </authorList>
    </citation>
    <scope>NUCLEOTIDE SEQUENCE [LARGE SCALE GENOMIC DNA]</scope>
    <source>
        <strain evidence="1 2">32O-Y</strain>
    </source>
</reference>
<name>A0A0U2WG35_9BACL</name>
<dbReference type="RefSeq" id="WP_062410003.1">
    <property type="nucleotide sequence ID" value="NZ_CP013652.1"/>
</dbReference>
<protein>
    <submittedName>
        <fullName evidence="1">Uncharacterized protein</fullName>
    </submittedName>
</protein>
<dbReference type="CDD" id="cd03801">
    <property type="entry name" value="GT4_PimA-like"/>
    <property type="match status" value="1"/>
</dbReference>
<sequence>MNIALCHFRAGETDGVSLEMEKWKKVLEELGHRVYLLAGSLGEEEGIVIEELHYQHPVNNRFVANAYEQLTDYPDAEAFRDDVLAFAARIEEALCRIIDEYELDVIVPNNIWSLGWGLPAGLAFAEVARKKNIACVAHNHDFHWERIKYSRPTNRYVSGWLTEYFPPKLANVKQVVINKIAQQELLRRTGQQSTVVPNVFDFSAPAWTIDDYNGDFRQVIGVKENDILLLQATRIAERKAIELAIDLAAEIGKPENLKRLKERPLYDGRIMGEDGEIVLVLAGLQEASPKYIEGLNQRAAAQNVKLLYVNEWIEATRVTKDGKKIYSLWDAYVHADFVTYPSVLEGWGNQFLEGLYAKKPMAVYEYPVFGTDIKPYGFHIVSLGNEHRVDAEGLVHIDGELMAKAGQEVIRYLLDGEFRSACMEHNFELGKEHLSYEALKKMLASLF</sequence>
<accession>A0A0U2WG35</accession>
<evidence type="ECO:0000313" key="2">
    <source>
        <dbReference type="Proteomes" id="UP000061660"/>
    </source>
</evidence>
<dbReference type="EMBL" id="CP013652">
    <property type="protein sequence ID" value="ALS24298.1"/>
    <property type="molecule type" value="Genomic_DNA"/>
</dbReference>
<dbReference type="Gene3D" id="3.40.50.2000">
    <property type="entry name" value="Glycogen Phosphorylase B"/>
    <property type="match status" value="2"/>
</dbReference>
<proteinExistence type="predicted"/>
<organism evidence="1 2">
    <name type="scientific">Paenibacillus naphthalenovorans</name>
    <dbReference type="NCBI Taxonomy" id="162209"/>
    <lineage>
        <taxon>Bacteria</taxon>
        <taxon>Bacillati</taxon>
        <taxon>Bacillota</taxon>
        <taxon>Bacilli</taxon>
        <taxon>Bacillales</taxon>
        <taxon>Paenibacillaceae</taxon>
        <taxon>Paenibacillus</taxon>
    </lineage>
</organism>
<reference evidence="2" key="1">
    <citation type="submission" date="2015-12" db="EMBL/GenBank/DDBJ databases">
        <title>Complete genome sequences of two moderately thermophilic Paenibacillus species.</title>
        <authorList>
            <person name="Butler R.III."/>
            <person name="Wang J."/>
            <person name="Stark B.C."/>
            <person name="Pombert J.-F."/>
        </authorList>
    </citation>
    <scope>NUCLEOTIDE SEQUENCE [LARGE SCALE GENOMIC DNA]</scope>
    <source>
        <strain evidence="2">32O-Y</strain>
    </source>
</reference>
<dbReference type="AlphaFoldDB" id="A0A0U2WG35"/>
<evidence type="ECO:0000313" key="1">
    <source>
        <dbReference type="EMBL" id="ALS24298.1"/>
    </source>
</evidence>
<dbReference type="STRING" id="162209.IJ22_39860"/>
<dbReference type="PATRIC" id="fig|162209.4.peg.4230"/>
<dbReference type="KEGG" id="pnp:IJ22_39860"/>
<keyword evidence="2" id="KW-1185">Reference proteome</keyword>
<dbReference type="OrthoDB" id="9762705at2"/>